<dbReference type="Gramene" id="ONIVA07G01800.1">
    <property type="protein sequence ID" value="ONIVA07G01800.1"/>
    <property type="gene ID" value="ONIVA07G01800"/>
</dbReference>
<proteinExistence type="predicted"/>
<keyword evidence="3" id="KW-1185">Reference proteome</keyword>
<evidence type="ECO:0000313" key="2">
    <source>
        <dbReference type="EnsemblPlants" id="ONIVA07G01800.1"/>
    </source>
</evidence>
<feature type="compositionally biased region" description="Pro residues" evidence="1">
    <location>
        <begin position="49"/>
        <end position="61"/>
    </location>
</feature>
<evidence type="ECO:0000313" key="3">
    <source>
        <dbReference type="Proteomes" id="UP000006591"/>
    </source>
</evidence>
<reference evidence="2" key="1">
    <citation type="submission" date="2015-04" db="UniProtKB">
        <authorList>
            <consortium name="EnsemblPlants"/>
        </authorList>
    </citation>
    <scope>IDENTIFICATION</scope>
    <source>
        <strain evidence="2">SL10</strain>
    </source>
</reference>
<feature type="compositionally biased region" description="Pro residues" evidence="1">
    <location>
        <begin position="18"/>
        <end position="29"/>
    </location>
</feature>
<reference evidence="2" key="2">
    <citation type="submission" date="2018-04" db="EMBL/GenBank/DDBJ databases">
        <title>OnivRS2 (Oryza nivara Reference Sequence Version 2).</title>
        <authorList>
            <person name="Zhang J."/>
            <person name="Kudrna D."/>
            <person name="Lee S."/>
            <person name="Talag J."/>
            <person name="Rajasekar S."/>
            <person name="Welchert J."/>
            <person name="Hsing Y.-I."/>
            <person name="Wing R.A."/>
        </authorList>
    </citation>
    <scope>NUCLEOTIDE SEQUENCE [LARGE SCALE GENOMIC DNA]</scope>
    <source>
        <strain evidence="2">SL10</strain>
    </source>
</reference>
<sequence length="150" mass="17234">MDANLPPRTTKSDHVDPPKPSLTPTPTTPPQRENNEETYELPAEFRVTSPPPPSPPYPFPISPSMEEDGMIFAEDLGYMSTPCPSPPSDVDDMNPPERHLINYPNRNHPAYDDDDDFELLNEDWLFFRDHQTPLKDVHSPGTRFKRHKRD</sequence>
<feature type="region of interest" description="Disordered" evidence="1">
    <location>
        <begin position="1"/>
        <end position="98"/>
    </location>
</feature>
<evidence type="ECO:0000256" key="1">
    <source>
        <dbReference type="SAM" id="MobiDB-lite"/>
    </source>
</evidence>
<accession>A0A0E0HWN5</accession>
<name>A0A0E0HWN5_ORYNI</name>
<dbReference type="Proteomes" id="UP000006591">
    <property type="component" value="Chromosome 7"/>
</dbReference>
<dbReference type="HOGENOM" id="CLU_116036_0_0_1"/>
<protein>
    <submittedName>
        <fullName evidence="2">Uncharacterized protein</fullName>
    </submittedName>
</protein>
<dbReference type="OMA" id="DMNPPER"/>
<dbReference type="EnsemblPlants" id="ONIVA07G01800.1">
    <property type="protein sequence ID" value="ONIVA07G01800.1"/>
    <property type="gene ID" value="ONIVA07G01800"/>
</dbReference>
<organism evidence="2">
    <name type="scientific">Oryza nivara</name>
    <name type="common">Indian wild rice</name>
    <name type="synonym">Oryza sativa f. spontanea</name>
    <dbReference type="NCBI Taxonomy" id="4536"/>
    <lineage>
        <taxon>Eukaryota</taxon>
        <taxon>Viridiplantae</taxon>
        <taxon>Streptophyta</taxon>
        <taxon>Embryophyta</taxon>
        <taxon>Tracheophyta</taxon>
        <taxon>Spermatophyta</taxon>
        <taxon>Magnoliopsida</taxon>
        <taxon>Liliopsida</taxon>
        <taxon>Poales</taxon>
        <taxon>Poaceae</taxon>
        <taxon>BOP clade</taxon>
        <taxon>Oryzoideae</taxon>
        <taxon>Oryzeae</taxon>
        <taxon>Oryzinae</taxon>
        <taxon>Oryza</taxon>
    </lineage>
</organism>
<dbReference type="AlphaFoldDB" id="A0A0E0HWN5"/>